<dbReference type="Proteomes" id="UP001446871">
    <property type="component" value="Unassembled WGS sequence"/>
</dbReference>
<feature type="compositionally biased region" description="Basic and acidic residues" evidence="1">
    <location>
        <begin position="396"/>
        <end position="416"/>
    </location>
</feature>
<keyword evidence="4" id="KW-1185">Reference proteome</keyword>
<dbReference type="InterPro" id="IPR011009">
    <property type="entry name" value="Kinase-like_dom_sf"/>
</dbReference>
<name>A0ABR1UL91_9PEZI</name>
<feature type="region of interest" description="Disordered" evidence="1">
    <location>
        <begin position="1"/>
        <end position="122"/>
    </location>
</feature>
<evidence type="ECO:0000259" key="2">
    <source>
        <dbReference type="Pfam" id="PF01636"/>
    </source>
</evidence>
<feature type="compositionally biased region" description="Acidic residues" evidence="1">
    <location>
        <begin position="530"/>
        <end position="540"/>
    </location>
</feature>
<proteinExistence type="predicted"/>
<organism evidence="3 4">
    <name type="scientific">Apiospora saccharicola</name>
    <dbReference type="NCBI Taxonomy" id="335842"/>
    <lineage>
        <taxon>Eukaryota</taxon>
        <taxon>Fungi</taxon>
        <taxon>Dikarya</taxon>
        <taxon>Ascomycota</taxon>
        <taxon>Pezizomycotina</taxon>
        <taxon>Sordariomycetes</taxon>
        <taxon>Xylariomycetidae</taxon>
        <taxon>Amphisphaeriales</taxon>
        <taxon>Apiosporaceae</taxon>
        <taxon>Apiospora</taxon>
    </lineage>
</organism>
<reference evidence="3 4" key="1">
    <citation type="submission" date="2023-01" db="EMBL/GenBank/DDBJ databases">
        <title>Analysis of 21 Apiospora genomes using comparative genomics revels a genus with tremendous synthesis potential of carbohydrate active enzymes and secondary metabolites.</title>
        <authorList>
            <person name="Sorensen T."/>
        </authorList>
    </citation>
    <scope>NUCLEOTIDE SEQUENCE [LARGE SCALE GENOMIC DNA]</scope>
    <source>
        <strain evidence="3 4">CBS 83171</strain>
    </source>
</reference>
<sequence>MLTRSVETDSPIIDETGTFVPPPCHLRAQSPGPDDDVSPLRLDAVSDDDEIDSNAGRSRSRSVETDPSLFGGREDELVMSSEADGELPAEQTSAKQPSDEEHSAVNDPEVDQGDGMSISSSSSYQTFSQIGVEWVTEEFDHFNPYPQWSCEPEVHEVVELLQQVVSPLEEYNVTFLHKSAYNAFFTVKWADESYVIKVTIPICPARKTRSEVATMRWTKTMTRLPLPDVIQNLYSASANNPVGCEWILMRKVPGRPLFKCWHELDMSRKRRIVEQIAEYTVSVFDQALDGIASIYPPAADDPDKRPELLGMTSTMPFFWNGRYGKKAPCGPYETYREWAFDRLDLAYEDAEKVLPKLQNRHTRLIPWRIQALITNLKKLHDVLFPSARTPAPVDAQVKEEEQQKEPPLKGATKDEPIDLLSDSEDDDVAVTNASDAGNGNENNGNAVEEEPFICEEKTMVWHTNLSADNIFIDDTGVITGVLDWECISAIPRSVACQFPAFLLEGHDRFQEPRVEHYWTFSDTISHHSSDDDEEDEEVDEEERRGRPRRRRVGPTPEYWKARREWELTQLRYHFERIMAERSMGWHMCHKYHALKRDFETAVQYCDDPLMLGIVEKWASDVEKALEKKKEKKSKGLEMWSLERRIARGQKAPAGHNERKK</sequence>
<feature type="region of interest" description="Disordered" evidence="1">
    <location>
        <begin position="525"/>
        <end position="553"/>
    </location>
</feature>
<dbReference type="PANTHER" id="PTHR21310:SF13">
    <property type="entry name" value="AMINOGLYCOSIDE PHOSPHOTRANSFERASE DOMAIN-CONTAINING PROTEIN"/>
    <property type="match status" value="1"/>
</dbReference>
<dbReference type="PANTHER" id="PTHR21310">
    <property type="entry name" value="AMINOGLYCOSIDE PHOSPHOTRANSFERASE-RELATED-RELATED"/>
    <property type="match status" value="1"/>
</dbReference>
<gene>
    <name evidence="3" type="ORF">PG996_009397</name>
</gene>
<feature type="region of interest" description="Disordered" evidence="1">
    <location>
        <begin position="392"/>
        <end position="424"/>
    </location>
</feature>
<evidence type="ECO:0000256" key="1">
    <source>
        <dbReference type="SAM" id="MobiDB-lite"/>
    </source>
</evidence>
<evidence type="ECO:0000313" key="3">
    <source>
        <dbReference type="EMBL" id="KAK8059467.1"/>
    </source>
</evidence>
<dbReference type="SUPFAM" id="SSF56112">
    <property type="entry name" value="Protein kinase-like (PK-like)"/>
    <property type="match status" value="1"/>
</dbReference>
<protein>
    <recommendedName>
        <fullName evidence="2">Aminoglycoside phosphotransferase domain-containing protein</fullName>
    </recommendedName>
</protein>
<evidence type="ECO:0000313" key="4">
    <source>
        <dbReference type="Proteomes" id="UP001446871"/>
    </source>
</evidence>
<dbReference type="EMBL" id="JAQQWM010000006">
    <property type="protein sequence ID" value="KAK8059467.1"/>
    <property type="molecule type" value="Genomic_DNA"/>
</dbReference>
<accession>A0ABR1UL91</accession>
<dbReference type="InterPro" id="IPR051678">
    <property type="entry name" value="AGP_Transferase"/>
</dbReference>
<feature type="domain" description="Aminoglycoside phosphotransferase" evidence="2">
    <location>
        <begin position="176"/>
        <end position="490"/>
    </location>
</feature>
<dbReference type="InterPro" id="IPR002575">
    <property type="entry name" value="Aminoglycoside_PTrfase"/>
</dbReference>
<dbReference type="Pfam" id="PF01636">
    <property type="entry name" value="APH"/>
    <property type="match status" value="1"/>
</dbReference>
<comment type="caution">
    <text evidence="3">The sequence shown here is derived from an EMBL/GenBank/DDBJ whole genome shotgun (WGS) entry which is preliminary data.</text>
</comment>